<reference evidence="2 3" key="2">
    <citation type="submission" date="2019-11" db="EMBL/GenBank/DDBJ databases">
        <title>A de novo genome assembly of a pear dwarfing rootstock.</title>
        <authorList>
            <person name="Wang F."/>
            <person name="Wang J."/>
            <person name="Li S."/>
            <person name="Zhang Y."/>
            <person name="Fang M."/>
            <person name="Ma L."/>
            <person name="Zhao Y."/>
            <person name="Jiang S."/>
        </authorList>
    </citation>
    <scope>NUCLEOTIDE SEQUENCE [LARGE SCALE GENOMIC DNA]</scope>
    <source>
        <strain evidence="2">S2</strain>
        <tissue evidence="2">Leaf</tissue>
    </source>
</reference>
<sequence length="308" mass="34415">MLLIRGDLNGHGARRHATIKIFNGGHKFEERRKEEEAILNYDLFLANIFLIRLKTKLLGKEENDLGLDGFTPAGVGYGNIKEETIERMKKKKVPKSEKKRMAREAQKEKEEVTVLIKRATSANPAVVMVVDCVDFDGSFPKRAAKSLFAALKGTENDPKLRKDCQSLFLWPQRLISSGICCPFFLKELAGPRGNVRVIGAQNAGKSTLINALAKKEGVKVTKLTEAPVPGTTLGIWRVGGILSANAVLFDTPGLLHPYLVSMRLDLICKHLLIRNQIPTELPVVDHRKLRLQSVILRARLLTIVFRYT</sequence>
<dbReference type="PANTHER" id="PTHR46434:SF3">
    <property type="entry name" value="GTP-BINDING PROTEIN BRASSINAZOLE INSENSITIVE PALE GREEN 2, CHLOROPLASTIC"/>
    <property type="match status" value="1"/>
</dbReference>
<dbReference type="InterPro" id="IPR027417">
    <property type="entry name" value="P-loop_NTPase"/>
</dbReference>
<feature type="domain" description="G" evidence="1">
    <location>
        <begin position="195"/>
        <end position="256"/>
    </location>
</feature>
<dbReference type="InterPro" id="IPR050896">
    <property type="entry name" value="Mito_lipid_metab_GTPase"/>
</dbReference>
<dbReference type="SUPFAM" id="SSF52540">
    <property type="entry name" value="P-loop containing nucleoside triphosphate hydrolases"/>
    <property type="match status" value="1"/>
</dbReference>
<dbReference type="GO" id="GO:0005739">
    <property type="term" value="C:mitochondrion"/>
    <property type="evidence" value="ECO:0007669"/>
    <property type="project" value="TreeGrafter"/>
</dbReference>
<gene>
    <name evidence="2" type="ORF">D8674_039439</name>
</gene>
<proteinExistence type="predicted"/>
<dbReference type="GO" id="GO:0005525">
    <property type="term" value="F:GTP binding"/>
    <property type="evidence" value="ECO:0007669"/>
    <property type="project" value="InterPro"/>
</dbReference>
<dbReference type="GO" id="GO:0009570">
    <property type="term" value="C:chloroplast stroma"/>
    <property type="evidence" value="ECO:0007669"/>
    <property type="project" value="TreeGrafter"/>
</dbReference>
<dbReference type="PANTHER" id="PTHR46434">
    <property type="entry name" value="GENETIC INTERACTOR OF PROHIBITINS 3, MITOCHONDRIAL"/>
    <property type="match status" value="1"/>
</dbReference>
<dbReference type="EMBL" id="SMOL01000363">
    <property type="protein sequence ID" value="KAB2619952.1"/>
    <property type="molecule type" value="Genomic_DNA"/>
</dbReference>
<evidence type="ECO:0000313" key="3">
    <source>
        <dbReference type="Proteomes" id="UP000327157"/>
    </source>
</evidence>
<protein>
    <recommendedName>
        <fullName evidence="1">G domain-containing protein</fullName>
    </recommendedName>
</protein>
<dbReference type="Proteomes" id="UP000327157">
    <property type="component" value="Unassembled WGS sequence"/>
</dbReference>
<keyword evidence="3" id="KW-1185">Reference proteome</keyword>
<comment type="caution">
    <text evidence="2">The sequence shown here is derived from an EMBL/GenBank/DDBJ whole genome shotgun (WGS) entry which is preliminary data.</text>
</comment>
<organism evidence="2 3">
    <name type="scientific">Pyrus ussuriensis x Pyrus communis</name>
    <dbReference type="NCBI Taxonomy" id="2448454"/>
    <lineage>
        <taxon>Eukaryota</taxon>
        <taxon>Viridiplantae</taxon>
        <taxon>Streptophyta</taxon>
        <taxon>Embryophyta</taxon>
        <taxon>Tracheophyta</taxon>
        <taxon>Spermatophyta</taxon>
        <taxon>Magnoliopsida</taxon>
        <taxon>eudicotyledons</taxon>
        <taxon>Gunneridae</taxon>
        <taxon>Pentapetalae</taxon>
        <taxon>rosids</taxon>
        <taxon>fabids</taxon>
        <taxon>Rosales</taxon>
        <taxon>Rosaceae</taxon>
        <taxon>Amygdaloideae</taxon>
        <taxon>Maleae</taxon>
        <taxon>Pyrus</taxon>
    </lineage>
</organism>
<dbReference type="OrthoDB" id="1696305at2759"/>
<dbReference type="Pfam" id="PF01926">
    <property type="entry name" value="MMR_HSR1"/>
    <property type="match status" value="1"/>
</dbReference>
<reference evidence="2 3" key="1">
    <citation type="submission" date="2019-09" db="EMBL/GenBank/DDBJ databases">
        <authorList>
            <person name="Ou C."/>
        </authorList>
    </citation>
    <scope>NUCLEOTIDE SEQUENCE [LARGE SCALE GENOMIC DNA]</scope>
    <source>
        <strain evidence="2">S2</strain>
        <tissue evidence="2">Leaf</tissue>
    </source>
</reference>
<dbReference type="Gene3D" id="3.40.50.300">
    <property type="entry name" value="P-loop containing nucleotide triphosphate hydrolases"/>
    <property type="match status" value="1"/>
</dbReference>
<evidence type="ECO:0000259" key="1">
    <source>
        <dbReference type="Pfam" id="PF01926"/>
    </source>
</evidence>
<evidence type="ECO:0000313" key="2">
    <source>
        <dbReference type="EMBL" id="KAB2619952.1"/>
    </source>
</evidence>
<dbReference type="AlphaFoldDB" id="A0A5N5H1I8"/>
<dbReference type="GO" id="GO:1901259">
    <property type="term" value="P:chloroplast rRNA processing"/>
    <property type="evidence" value="ECO:0007669"/>
    <property type="project" value="TreeGrafter"/>
</dbReference>
<name>A0A5N5H1I8_9ROSA</name>
<dbReference type="InterPro" id="IPR006073">
    <property type="entry name" value="GTP-bd"/>
</dbReference>
<dbReference type="GO" id="GO:0009742">
    <property type="term" value="P:brassinosteroid mediated signaling pathway"/>
    <property type="evidence" value="ECO:0007669"/>
    <property type="project" value="TreeGrafter"/>
</dbReference>
<accession>A0A5N5H1I8</accession>